<evidence type="ECO:0000313" key="3">
    <source>
        <dbReference type="EMBL" id="MBW0462023.1"/>
    </source>
</evidence>
<dbReference type="SUPFAM" id="SSF53098">
    <property type="entry name" value="Ribonuclease H-like"/>
    <property type="match status" value="1"/>
</dbReference>
<accession>A0A9Q3GC00</accession>
<name>A0A9Q3GC00_9BASI</name>
<dbReference type="PROSITE" id="PS50994">
    <property type="entry name" value="INTEGRASE"/>
    <property type="match status" value="1"/>
</dbReference>
<dbReference type="GO" id="GO:0015074">
    <property type="term" value="P:DNA integration"/>
    <property type="evidence" value="ECO:0007669"/>
    <property type="project" value="InterPro"/>
</dbReference>
<keyword evidence="1" id="KW-0694">RNA-binding</keyword>
<dbReference type="Gene3D" id="3.30.420.10">
    <property type="entry name" value="Ribonuclease H-like superfamily/Ribonuclease H"/>
    <property type="match status" value="1"/>
</dbReference>
<comment type="caution">
    <text evidence="3">The sequence shown here is derived from an EMBL/GenBank/DDBJ whole genome shotgun (WGS) entry which is preliminary data.</text>
</comment>
<dbReference type="InterPro" id="IPR050951">
    <property type="entry name" value="Retrovirus_Pol_polyprotein"/>
</dbReference>
<dbReference type="Proteomes" id="UP000765509">
    <property type="component" value="Unassembled WGS sequence"/>
</dbReference>
<dbReference type="EMBL" id="AVOT02000262">
    <property type="protein sequence ID" value="MBW0462023.1"/>
    <property type="molecule type" value="Genomic_DNA"/>
</dbReference>
<sequence length="104" mass="11693">MDCINQLLQSNNIDSILVVVDRLSKMPIFIPSYGKITALELAEIIISHVLSKNGIPVIIFSDRGSLFVSSFWTNLYLQLKISTDLSTAFHHETDGKTEKENQIL</sequence>
<dbReference type="PANTHER" id="PTHR37984">
    <property type="entry name" value="PROTEIN CBG26694"/>
    <property type="match status" value="1"/>
</dbReference>
<dbReference type="GO" id="GO:0003723">
    <property type="term" value="F:RNA binding"/>
    <property type="evidence" value="ECO:0007669"/>
    <property type="project" value="UniProtKB-KW"/>
</dbReference>
<keyword evidence="4" id="KW-1185">Reference proteome</keyword>
<evidence type="ECO:0000259" key="2">
    <source>
        <dbReference type="PROSITE" id="PS50994"/>
    </source>
</evidence>
<gene>
    <name evidence="3" type="ORF">O181_001738</name>
</gene>
<dbReference type="InterPro" id="IPR036397">
    <property type="entry name" value="RNaseH_sf"/>
</dbReference>
<dbReference type="InterPro" id="IPR001584">
    <property type="entry name" value="Integrase_cat-core"/>
</dbReference>
<dbReference type="GO" id="GO:0005634">
    <property type="term" value="C:nucleus"/>
    <property type="evidence" value="ECO:0007669"/>
    <property type="project" value="UniProtKB-ARBA"/>
</dbReference>
<dbReference type="OrthoDB" id="2273864at2759"/>
<evidence type="ECO:0000313" key="4">
    <source>
        <dbReference type="Proteomes" id="UP000765509"/>
    </source>
</evidence>
<evidence type="ECO:0000256" key="1">
    <source>
        <dbReference type="ARBA" id="ARBA00022884"/>
    </source>
</evidence>
<dbReference type="AlphaFoldDB" id="A0A9Q3GC00"/>
<protein>
    <recommendedName>
        <fullName evidence="2">Integrase catalytic domain-containing protein</fullName>
    </recommendedName>
</protein>
<reference evidence="3" key="1">
    <citation type="submission" date="2021-03" db="EMBL/GenBank/DDBJ databases">
        <title>Draft genome sequence of rust myrtle Austropuccinia psidii MF-1, a brazilian biotype.</title>
        <authorList>
            <person name="Quecine M.C."/>
            <person name="Pachon D.M.R."/>
            <person name="Bonatelli M.L."/>
            <person name="Correr F.H."/>
            <person name="Franceschini L.M."/>
            <person name="Leite T.F."/>
            <person name="Margarido G.R.A."/>
            <person name="Almeida C.A."/>
            <person name="Ferrarezi J.A."/>
            <person name="Labate C.A."/>
        </authorList>
    </citation>
    <scope>NUCLEOTIDE SEQUENCE</scope>
    <source>
        <strain evidence="3">MF-1</strain>
    </source>
</reference>
<organism evidence="3 4">
    <name type="scientific">Austropuccinia psidii MF-1</name>
    <dbReference type="NCBI Taxonomy" id="1389203"/>
    <lineage>
        <taxon>Eukaryota</taxon>
        <taxon>Fungi</taxon>
        <taxon>Dikarya</taxon>
        <taxon>Basidiomycota</taxon>
        <taxon>Pucciniomycotina</taxon>
        <taxon>Pucciniomycetes</taxon>
        <taxon>Pucciniales</taxon>
        <taxon>Sphaerophragmiaceae</taxon>
        <taxon>Austropuccinia</taxon>
    </lineage>
</organism>
<feature type="domain" description="Integrase catalytic" evidence="2">
    <location>
        <begin position="1"/>
        <end position="104"/>
    </location>
</feature>
<dbReference type="PANTHER" id="PTHR37984:SF5">
    <property type="entry name" value="PROTEIN NYNRIN-LIKE"/>
    <property type="match status" value="1"/>
</dbReference>
<proteinExistence type="predicted"/>
<dbReference type="InterPro" id="IPR012337">
    <property type="entry name" value="RNaseH-like_sf"/>
</dbReference>